<feature type="domain" description="Nudix hydrolase" evidence="1">
    <location>
        <begin position="155"/>
        <end position="299"/>
    </location>
</feature>
<comment type="caution">
    <text evidence="2">The sequence shown here is derived from an EMBL/GenBank/DDBJ whole genome shotgun (WGS) entry which is preliminary data.</text>
</comment>
<evidence type="ECO:0000313" key="3">
    <source>
        <dbReference type="Proteomes" id="UP000324241"/>
    </source>
</evidence>
<dbReference type="AlphaFoldDB" id="A0A5M9MY87"/>
<dbReference type="Proteomes" id="UP000324241">
    <property type="component" value="Unassembled WGS sequence"/>
</dbReference>
<gene>
    <name evidence="2" type="ORF">ATNIH1004_000995</name>
</gene>
<evidence type="ECO:0000259" key="1">
    <source>
        <dbReference type="PROSITE" id="PS51462"/>
    </source>
</evidence>
<dbReference type="PROSITE" id="PS51462">
    <property type="entry name" value="NUDIX"/>
    <property type="match status" value="1"/>
</dbReference>
<name>A0A5M9MY87_9EURO</name>
<dbReference type="InterPro" id="IPR000086">
    <property type="entry name" value="NUDIX_hydrolase_dom"/>
</dbReference>
<dbReference type="SUPFAM" id="SSF55811">
    <property type="entry name" value="Nudix"/>
    <property type="match status" value="1"/>
</dbReference>
<dbReference type="VEuPathDB" id="FungiDB:EYZ11_012509"/>
<dbReference type="EMBL" id="QUQM01000002">
    <property type="protein sequence ID" value="KAA8652091.1"/>
    <property type="molecule type" value="Genomic_DNA"/>
</dbReference>
<dbReference type="GeneID" id="54323697"/>
<dbReference type="RefSeq" id="XP_033431452.1">
    <property type="nucleotide sequence ID" value="XM_033565695.1"/>
</dbReference>
<organism evidence="2 3">
    <name type="scientific">Aspergillus tanneri</name>
    <dbReference type="NCBI Taxonomy" id="1220188"/>
    <lineage>
        <taxon>Eukaryota</taxon>
        <taxon>Fungi</taxon>
        <taxon>Dikarya</taxon>
        <taxon>Ascomycota</taxon>
        <taxon>Pezizomycotina</taxon>
        <taxon>Eurotiomycetes</taxon>
        <taxon>Eurotiomycetidae</taxon>
        <taxon>Eurotiales</taxon>
        <taxon>Aspergillaceae</taxon>
        <taxon>Aspergillus</taxon>
        <taxon>Aspergillus subgen. Circumdati</taxon>
    </lineage>
</organism>
<dbReference type="Pfam" id="PF00293">
    <property type="entry name" value="NUDIX"/>
    <property type="match status" value="1"/>
</dbReference>
<dbReference type="PANTHER" id="PTHR43736:SF1">
    <property type="entry name" value="DIHYDRONEOPTERIN TRIPHOSPHATE DIPHOSPHATASE"/>
    <property type="match status" value="1"/>
</dbReference>
<dbReference type="InterPro" id="IPR015797">
    <property type="entry name" value="NUDIX_hydrolase-like_dom_sf"/>
</dbReference>
<protein>
    <recommendedName>
        <fullName evidence="1">Nudix hydrolase domain-containing protein</fullName>
    </recommendedName>
</protein>
<sequence length="309" mass="35647">MNTLELAAHCDDIPVKRIELWCTHGYLDCDYHWLITFIHPDKHHTSASRESDVRWISDIPRKKAIAIITFPVTFEWPDLRSIASRIYSVCEQTQYTCTQFVSFLIWDFFQQGYIETSYNQMSDLLNQMMAIKDKLSDFRVASHLSEYQAPLPKTEVDLKVGVLIFTPSKKDVLLVQRAKSDSHANIWECPGGGVEQIGTEHTEADMSIIHAAVRECREETQLHISAFMGLIQDRWLKRGRTVHKFIFIVDVHESEEPQQLLDKVVLNPAEHQAFRWATRNEVVDMSEATFFPNQRGMILSAFDSLSSTP</sequence>
<accession>A0A5M9MY87</accession>
<dbReference type="OrthoDB" id="4525637at2759"/>
<proteinExistence type="predicted"/>
<dbReference type="PANTHER" id="PTHR43736">
    <property type="entry name" value="ADP-RIBOSE PYROPHOSPHATASE"/>
    <property type="match status" value="1"/>
</dbReference>
<reference evidence="2 3" key="1">
    <citation type="submission" date="2019-08" db="EMBL/GenBank/DDBJ databases">
        <title>The genome sequence of a newly discovered highly antifungal drug resistant Aspergillus species, Aspergillus tanneri NIH 1004.</title>
        <authorList>
            <person name="Mounaud S."/>
            <person name="Singh I."/>
            <person name="Joardar V."/>
            <person name="Pakala S."/>
            <person name="Pakala S."/>
            <person name="Venepally P."/>
            <person name="Chung J.K."/>
            <person name="Losada L."/>
            <person name="Nierman W.C."/>
        </authorList>
    </citation>
    <scope>NUCLEOTIDE SEQUENCE [LARGE SCALE GENOMIC DNA]</scope>
    <source>
        <strain evidence="2 3">NIH1004</strain>
    </source>
</reference>
<dbReference type="Gene3D" id="3.90.79.10">
    <property type="entry name" value="Nucleoside Triphosphate Pyrophosphohydrolase"/>
    <property type="match status" value="1"/>
</dbReference>
<evidence type="ECO:0000313" key="2">
    <source>
        <dbReference type="EMBL" id="KAA8652091.1"/>
    </source>
</evidence>
<dbReference type="CDD" id="cd02883">
    <property type="entry name" value="NUDIX_Hydrolase"/>
    <property type="match status" value="1"/>
</dbReference>